<name>A0ACB6QQY6_9PLEO</name>
<proteinExistence type="predicted"/>
<keyword evidence="2" id="KW-1185">Reference proteome</keyword>
<accession>A0ACB6QQY6</accession>
<evidence type="ECO:0000313" key="2">
    <source>
        <dbReference type="Proteomes" id="UP000799755"/>
    </source>
</evidence>
<dbReference type="EMBL" id="MU003512">
    <property type="protein sequence ID" value="KAF2469413.1"/>
    <property type="molecule type" value="Genomic_DNA"/>
</dbReference>
<organism evidence="1 2">
    <name type="scientific">Lindgomyces ingoldianus</name>
    <dbReference type="NCBI Taxonomy" id="673940"/>
    <lineage>
        <taxon>Eukaryota</taxon>
        <taxon>Fungi</taxon>
        <taxon>Dikarya</taxon>
        <taxon>Ascomycota</taxon>
        <taxon>Pezizomycotina</taxon>
        <taxon>Dothideomycetes</taxon>
        <taxon>Pleosporomycetidae</taxon>
        <taxon>Pleosporales</taxon>
        <taxon>Lindgomycetaceae</taxon>
        <taxon>Lindgomyces</taxon>
    </lineage>
</organism>
<gene>
    <name evidence="1" type="ORF">BDR25DRAFT_49236</name>
</gene>
<protein>
    <submittedName>
        <fullName evidence="1">Uncharacterized protein</fullName>
    </submittedName>
</protein>
<evidence type="ECO:0000313" key="1">
    <source>
        <dbReference type="EMBL" id="KAF2469413.1"/>
    </source>
</evidence>
<comment type="caution">
    <text evidence="1">The sequence shown here is derived from an EMBL/GenBank/DDBJ whole genome shotgun (WGS) entry which is preliminary data.</text>
</comment>
<dbReference type="Proteomes" id="UP000799755">
    <property type="component" value="Unassembled WGS sequence"/>
</dbReference>
<sequence length="77" mass="8527">MQAYCDSNCSAPAGKVLSTLTPHEMYAHRRSTNVLRHSSSGTSESEANGASSCQEFSCLYTNFQGIRMTDILRGYWN</sequence>
<reference evidence="1" key="1">
    <citation type="journal article" date="2020" name="Stud. Mycol.">
        <title>101 Dothideomycetes genomes: a test case for predicting lifestyles and emergence of pathogens.</title>
        <authorList>
            <person name="Haridas S."/>
            <person name="Albert R."/>
            <person name="Binder M."/>
            <person name="Bloem J."/>
            <person name="Labutti K."/>
            <person name="Salamov A."/>
            <person name="Andreopoulos B."/>
            <person name="Baker S."/>
            <person name="Barry K."/>
            <person name="Bills G."/>
            <person name="Bluhm B."/>
            <person name="Cannon C."/>
            <person name="Castanera R."/>
            <person name="Culley D."/>
            <person name="Daum C."/>
            <person name="Ezra D."/>
            <person name="Gonzalez J."/>
            <person name="Henrissat B."/>
            <person name="Kuo A."/>
            <person name="Liang C."/>
            <person name="Lipzen A."/>
            <person name="Lutzoni F."/>
            <person name="Magnuson J."/>
            <person name="Mondo S."/>
            <person name="Nolan M."/>
            <person name="Ohm R."/>
            <person name="Pangilinan J."/>
            <person name="Park H.-J."/>
            <person name="Ramirez L."/>
            <person name="Alfaro M."/>
            <person name="Sun H."/>
            <person name="Tritt A."/>
            <person name="Yoshinaga Y."/>
            <person name="Zwiers L.-H."/>
            <person name="Turgeon B."/>
            <person name="Goodwin S."/>
            <person name="Spatafora J."/>
            <person name="Crous P."/>
            <person name="Grigoriev I."/>
        </authorList>
    </citation>
    <scope>NUCLEOTIDE SEQUENCE</scope>
    <source>
        <strain evidence="1">ATCC 200398</strain>
    </source>
</reference>